<evidence type="ECO:0000313" key="4">
    <source>
        <dbReference type="Proteomes" id="UP000238196"/>
    </source>
</evidence>
<dbReference type="EMBL" id="PRLP01000029">
    <property type="protein sequence ID" value="PPC77597.1"/>
    <property type="molecule type" value="Genomic_DNA"/>
</dbReference>
<dbReference type="SUPFAM" id="SSF51735">
    <property type="entry name" value="NAD(P)-binding Rossmann-fold domains"/>
    <property type="match status" value="1"/>
</dbReference>
<evidence type="ECO:0000313" key="3">
    <source>
        <dbReference type="EMBL" id="PPC77597.1"/>
    </source>
</evidence>
<accession>A0A2S5KRW3</accession>
<dbReference type="PANTHER" id="PTHR24320">
    <property type="entry name" value="RETINOL DEHYDROGENASE"/>
    <property type="match status" value="1"/>
</dbReference>
<dbReference type="InterPro" id="IPR002347">
    <property type="entry name" value="SDR_fam"/>
</dbReference>
<dbReference type="Gene3D" id="3.40.50.720">
    <property type="entry name" value="NAD(P)-binding Rossmann-like Domain"/>
    <property type="match status" value="1"/>
</dbReference>
<comment type="similarity">
    <text evidence="1">Belongs to the short-chain dehydrogenases/reductases (SDR) family.</text>
</comment>
<reference evidence="3 4" key="1">
    <citation type="submission" date="2018-02" db="EMBL/GenBank/DDBJ databases">
        <title>novel marine gammaproteobacteria from coastal saline agro ecosystem.</title>
        <authorList>
            <person name="Krishnan R."/>
            <person name="Ramesh Kumar N."/>
        </authorList>
    </citation>
    <scope>NUCLEOTIDE SEQUENCE [LARGE SCALE GENOMIC DNA]</scope>
    <source>
        <strain evidence="3 4">228</strain>
    </source>
</reference>
<dbReference type="AlphaFoldDB" id="A0A2S5KRW3"/>
<evidence type="ECO:0000256" key="1">
    <source>
        <dbReference type="ARBA" id="ARBA00006484"/>
    </source>
</evidence>
<sequence length="241" mass="26200">MARIFITGATDGLGLATANSLLDNGHEVIVHGRHQQRINDIQCLLEKGANPVIGDLSITEQQISVAKQVNNFGQLDAVIHNAGTLSGKDVFAVNVVAPYVLSALITKPSRLIYLSSSMHFGGKATVSSIGCFNHSYNYSDSKLLVTTLASALARRWLEVSCYSVDPGWVPTKMGGKDAPDDLVKGYETQEWLATTQDTAMLKSGTYWHHKQMLAPHRASQDEVFQEALLTELEQITGISLS</sequence>
<dbReference type="Pfam" id="PF00106">
    <property type="entry name" value="adh_short"/>
    <property type="match status" value="1"/>
</dbReference>
<dbReference type="GO" id="GO:0016491">
    <property type="term" value="F:oxidoreductase activity"/>
    <property type="evidence" value="ECO:0007669"/>
    <property type="project" value="UniProtKB-KW"/>
</dbReference>
<dbReference type="PRINTS" id="PR00081">
    <property type="entry name" value="GDHRDH"/>
</dbReference>
<name>A0A2S5KRW3_9PROT</name>
<dbReference type="PANTHER" id="PTHR24320:SF274">
    <property type="entry name" value="CHAIN DEHYDROGENASE, PUTATIVE (AFU_ORTHOLOGUE AFUA_4G00440)-RELATED"/>
    <property type="match status" value="1"/>
</dbReference>
<organism evidence="3 4">
    <name type="scientific">Proteobacteria bacterium 228</name>
    <dbReference type="NCBI Taxonomy" id="2083153"/>
    <lineage>
        <taxon>Bacteria</taxon>
        <taxon>Pseudomonadati</taxon>
        <taxon>Pseudomonadota</taxon>
    </lineage>
</organism>
<dbReference type="OrthoDB" id="5293706at2"/>
<gene>
    <name evidence="3" type="ORF">C4K68_09565</name>
</gene>
<proteinExistence type="inferred from homology"/>
<protein>
    <submittedName>
        <fullName evidence="3">Short-chain dehydrogenase</fullName>
    </submittedName>
</protein>
<keyword evidence="2" id="KW-0560">Oxidoreductase</keyword>
<dbReference type="InterPro" id="IPR036291">
    <property type="entry name" value="NAD(P)-bd_dom_sf"/>
</dbReference>
<evidence type="ECO:0000256" key="2">
    <source>
        <dbReference type="ARBA" id="ARBA00023002"/>
    </source>
</evidence>
<comment type="caution">
    <text evidence="3">The sequence shown here is derived from an EMBL/GenBank/DDBJ whole genome shotgun (WGS) entry which is preliminary data.</text>
</comment>
<dbReference type="Proteomes" id="UP000238196">
    <property type="component" value="Unassembled WGS sequence"/>
</dbReference>